<evidence type="ECO:0000313" key="2">
    <source>
        <dbReference type="Proteomes" id="UP000194154"/>
    </source>
</evidence>
<dbReference type="RefSeq" id="WP_086042101.1">
    <property type="nucleotide sequence ID" value="NZ_CBCRZA010000001.1"/>
</dbReference>
<dbReference type="KEGG" id="mcak:MCCS_07860"/>
<accession>A0A1W7AA93</accession>
<dbReference type="AlphaFoldDB" id="A0A1W7AA93"/>
<gene>
    <name evidence="1" type="ORF">MCCS_07860</name>
</gene>
<name>A0A1W7AA93_9STAP</name>
<protein>
    <submittedName>
        <fullName evidence="1">Uncharacterized protein</fullName>
    </submittedName>
</protein>
<reference evidence="1 2" key="1">
    <citation type="journal article" date="2017" name="Int. J. Syst. Evol. Microbiol.">
        <title>Macrococcus canis sp. nov., a skin bacterium associated with infections in dogs.</title>
        <authorList>
            <person name="Gobeli Brawand S."/>
            <person name="Cotting K."/>
            <person name="Gomez-Sanz E."/>
            <person name="Collaud A."/>
            <person name="Thomann A."/>
            <person name="Brodard I."/>
            <person name="Rodriguez-Campos S."/>
            <person name="Strauss C."/>
            <person name="Perreten V."/>
        </authorList>
    </citation>
    <scope>NUCLEOTIDE SEQUENCE [LARGE SCALE GENOMIC DNA]</scope>
    <source>
        <strain evidence="1 2">KM45013</strain>
    </source>
</reference>
<evidence type="ECO:0000313" key="1">
    <source>
        <dbReference type="EMBL" id="ARQ06434.1"/>
    </source>
</evidence>
<dbReference type="STRING" id="1855823.MCCS_07860"/>
<organism evidence="1 2">
    <name type="scientific">Macrococcoides canis</name>
    <dbReference type="NCBI Taxonomy" id="1855823"/>
    <lineage>
        <taxon>Bacteria</taxon>
        <taxon>Bacillati</taxon>
        <taxon>Bacillota</taxon>
        <taxon>Bacilli</taxon>
        <taxon>Bacillales</taxon>
        <taxon>Staphylococcaceae</taxon>
        <taxon>Macrococcoides</taxon>
    </lineage>
</organism>
<dbReference type="Proteomes" id="UP000194154">
    <property type="component" value="Chromosome"/>
</dbReference>
<dbReference type="GeneID" id="35294921"/>
<dbReference type="EMBL" id="CP021059">
    <property type="protein sequence ID" value="ARQ06434.1"/>
    <property type="molecule type" value="Genomic_DNA"/>
</dbReference>
<sequence>MNNEVKAHIARYMCFLPSQISQLKPYIDDDLFNDIKTVYPLHSNEIIIREINGKHYTLIPCGNLKHYQFIDVRKLMKKIDTLHSVHAEVNVDFTLLSHYLDSEFVDIISELIHKKQKKEMIKSKAVPIDAAVYRHKALEIERYFPLSYDHVQQVEEAIGDGERLYIIISHPQSALYHVELNNEDVMKVVYQPGTQETARIAYNNRLIEIKSPVPNGIIYDALSYAKQYRKMPVIITHLNSEAWITISGTSSAYIDTLLRLSLPVRFSYDVATSETLLTKATAGKMLFNESKAFHWIDFGEQWNLTSYYQYILNNLVKSVDEK</sequence>
<proteinExistence type="predicted"/>
<dbReference type="OrthoDB" id="2417228at2"/>
<keyword evidence="2" id="KW-1185">Reference proteome</keyword>